<protein>
    <submittedName>
        <fullName evidence="1">HAD-IIB family hydrolase</fullName>
    </submittedName>
</protein>
<dbReference type="PRINTS" id="PR00119">
    <property type="entry name" value="CATATPASE"/>
</dbReference>
<accession>A0ABY6H926</accession>
<name>A0ABY6H926_9LACO</name>
<dbReference type="Proteomes" id="UP001164790">
    <property type="component" value="Chromosome"/>
</dbReference>
<dbReference type="PROSITE" id="PS01228">
    <property type="entry name" value="COF_1"/>
    <property type="match status" value="1"/>
</dbReference>
<dbReference type="Pfam" id="PF08282">
    <property type="entry name" value="Hydrolase_3"/>
    <property type="match status" value="1"/>
</dbReference>
<dbReference type="GO" id="GO:0016787">
    <property type="term" value="F:hydrolase activity"/>
    <property type="evidence" value="ECO:0007669"/>
    <property type="project" value="UniProtKB-KW"/>
</dbReference>
<proteinExistence type="predicted"/>
<dbReference type="InterPro" id="IPR023214">
    <property type="entry name" value="HAD_sf"/>
</dbReference>
<evidence type="ECO:0000313" key="1">
    <source>
        <dbReference type="EMBL" id="UYN57878.1"/>
    </source>
</evidence>
<keyword evidence="2" id="KW-1185">Reference proteome</keyword>
<dbReference type="InterPro" id="IPR006379">
    <property type="entry name" value="HAD-SF_hydro_IIB"/>
</dbReference>
<dbReference type="PANTHER" id="PTHR10000">
    <property type="entry name" value="PHOSPHOSERINE PHOSPHATASE"/>
    <property type="match status" value="1"/>
</dbReference>
<dbReference type="EMBL" id="CP107523">
    <property type="protein sequence ID" value="UYN57878.1"/>
    <property type="molecule type" value="Genomic_DNA"/>
</dbReference>
<dbReference type="InterPro" id="IPR036412">
    <property type="entry name" value="HAD-like_sf"/>
</dbReference>
<dbReference type="Gene3D" id="3.40.50.1000">
    <property type="entry name" value="HAD superfamily/HAD-like"/>
    <property type="match status" value="1"/>
</dbReference>
<organism evidence="1 2">
    <name type="scientific">Lacticaseibacillus chiayiensis</name>
    <dbReference type="NCBI Taxonomy" id="2100821"/>
    <lineage>
        <taxon>Bacteria</taxon>
        <taxon>Bacillati</taxon>
        <taxon>Bacillota</taxon>
        <taxon>Bacilli</taxon>
        <taxon>Lactobacillales</taxon>
        <taxon>Lactobacillaceae</taxon>
        <taxon>Lacticaseibacillus</taxon>
    </lineage>
</organism>
<dbReference type="NCBIfam" id="TIGR01484">
    <property type="entry name" value="HAD-SF-IIB"/>
    <property type="match status" value="1"/>
</dbReference>
<dbReference type="Gene3D" id="3.30.1240.10">
    <property type="match status" value="1"/>
</dbReference>
<dbReference type="PANTHER" id="PTHR10000:SF8">
    <property type="entry name" value="HAD SUPERFAMILY HYDROLASE-LIKE, TYPE 3"/>
    <property type="match status" value="1"/>
</dbReference>
<keyword evidence="1" id="KW-0378">Hydrolase</keyword>
<sequence length="269" mass="29588">MCSCEEIRRRGWFTKMIKVICSDLDGTLLNDDKTLSERNVAGIKRWQKQGRLFGITSGRQLTGVRRALANKFVPNFIVCLNGGRVQTITGQVIWNRIENAAAAEVLSVMFSHADRLDKLMVTENGATASVDLQQQTSAREELGARLNTSKPIFEKISARLKDDSYSRVLLAELTKLPVSPSWSDRFFIEVAGQSVNKLNGLKQALENSISIDQVAAIGDYGNDLHIVKGVGYGIAVANASDQLKRAADLVTLSNNDDAIAQVIHDLLKE</sequence>
<dbReference type="RefSeq" id="WP_263932701.1">
    <property type="nucleotide sequence ID" value="NZ_CP107523.1"/>
</dbReference>
<dbReference type="SUPFAM" id="SSF56784">
    <property type="entry name" value="HAD-like"/>
    <property type="match status" value="1"/>
</dbReference>
<reference evidence="1" key="1">
    <citation type="submission" date="2022-10" db="EMBL/GenBank/DDBJ databases">
        <title>Comparative genomic analysis and in-vitro probiotic properties of the potential probiotic L. chiayiensis AACE 3.</title>
        <authorList>
            <person name="Kang X."/>
        </authorList>
    </citation>
    <scope>NUCLEOTIDE SEQUENCE</scope>
    <source>
        <strain evidence="1">AACE 3</strain>
    </source>
</reference>
<evidence type="ECO:0000313" key="2">
    <source>
        <dbReference type="Proteomes" id="UP001164790"/>
    </source>
</evidence>
<gene>
    <name evidence="1" type="ORF">OFW50_12635</name>
</gene>